<dbReference type="InterPro" id="IPR028098">
    <property type="entry name" value="Glyco_trans_4-like_N"/>
</dbReference>
<dbReference type="EMBL" id="WNKW01000002">
    <property type="protein sequence ID" value="MTW33388.1"/>
    <property type="molecule type" value="Genomic_DNA"/>
</dbReference>
<keyword evidence="7" id="KW-1185">Reference proteome</keyword>
<dbReference type="Proteomes" id="UP000735592">
    <property type="component" value="Unassembled WGS sequence"/>
</dbReference>
<evidence type="ECO:0000313" key="6">
    <source>
        <dbReference type="EMBL" id="MTW33388.1"/>
    </source>
</evidence>
<dbReference type="RefSeq" id="WP_155434725.1">
    <property type="nucleotide sequence ID" value="NZ_JBHLXK010000004.1"/>
</dbReference>
<dbReference type="InterPro" id="IPR001296">
    <property type="entry name" value="Glyco_trans_1"/>
</dbReference>
<sequence>MKRVVMIGPSPTAKGGIATVIGTLLRVGYERDGRCVFIQTHISAGFLHKAWVAAWALLRVTWLMATGQVALLHAHVASEASFWRKAVFIRVAQFFRCPVIFHLHSGEFRVFLEQRMSLRQRQFAIAMMRRVDYALVLSDDAMKLLTDIGVKKIEMLPNPIQINGSSPARQQSSDILFLGRLDNKKGVYDLLRAFKRVRDQVPEARLILGGEGEFTQVRELASTLGILDVLELPGWVDESQRSQLLARAAAFVLPSHFEQMPMTVLEAMVAGVPVVATRVGGVPCMLEHGDCGKLVDVGDLDALACALVEVLSDRPAAEAMAKRAHQRVLSEYEASVVLSRLQDRYAVLKQ</sequence>
<protein>
    <submittedName>
        <fullName evidence="6">Glycosyltransferase</fullName>
    </submittedName>
</protein>
<comment type="similarity">
    <text evidence="1">Belongs to the glycosyltransferase group 1 family. Glycosyltransferase 4 subfamily.</text>
</comment>
<evidence type="ECO:0000256" key="1">
    <source>
        <dbReference type="ARBA" id="ARBA00009481"/>
    </source>
</evidence>
<comment type="caution">
    <text evidence="6">The sequence shown here is derived from an EMBL/GenBank/DDBJ whole genome shotgun (WGS) entry which is preliminary data.</text>
</comment>
<keyword evidence="3" id="KW-0808">Transferase</keyword>
<feature type="domain" description="Glycosyltransferase subfamily 4-like N-terminal" evidence="5">
    <location>
        <begin position="45"/>
        <end position="161"/>
    </location>
</feature>
<dbReference type="SUPFAM" id="SSF53756">
    <property type="entry name" value="UDP-Glycosyltransferase/glycogen phosphorylase"/>
    <property type="match status" value="1"/>
</dbReference>
<organism evidence="6 7">
    <name type="scientific">Pseudoduganella danionis</name>
    <dbReference type="NCBI Taxonomy" id="1890295"/>
    <lineage>
        <taxon>Bacteria</taxon>
        <taxon>Pseudomonadati</taxon>
        <taxon>Pseudomonadota</taxon>
        <taxon>Betaproteobacteria</taxon>
        <taxon>Burkholderiales</taxon>
        <taxon>Oxalobacteraceae</taxon>
        <taxon>Telluria group</taxon>
        <taxon>Pseudoduganella</taxon>
    </lineage>
</organism>
<evidence type="ECO:0000256" key="3">
    <source>
        <dbReference type="ARBA" id="ARBA00022679"/>
    </source>
</evidence>
<dbReference type="PANTHER" id="PTHR12526:SF640">
    <property type="entry name" value="COLANIC ACID BIOSYNTHESIS GLYCOSYLTRANSFERASE WCAL-RELATED"/>
    <property type="match status" value="1"/>
</dbReference>
<evidence type="ECO:0000313" key="7">
    <source>
        <dbReference type="Proteomes" id="UP000735592"/>
    </source>
</evidence>
<dbReference type="Gene3D" id="3.40.50.2000">
    <property type="entry name" value="Glycogen Phosphorylase B"/>
    <property type="match status" value="2"/>
</dbReference>
<dbReference type="PANTHER" id="PTHR12526">
    <property type="entry name" value="GLYCOSYLTRANSFERASE"/>
    <property type="match status" value="1"/>
</dbReference>
<dbReference type="Pfam" id="PF00534">
    <property type="entry name" value="Glycos_transf_1"/>
    <property type="match status" value="1"/>
</dbReference>
<gene>
    <name evidence="6" type="ORF">GM655_11180</name>
</gene>
<name>A0ABW9SQB9_9BURK</name>
<accession>A0ABW9SQB9</accession>
<evidence type="ECO:0000256" key="2">
    <source>
        <dbReference type="ARBA" id="ARBA00022676"/>
    </source>
</evidence>
<dbReference type="CDD" id="cd03801">
    <property type="entry name" value="GT4_PimA-like"/>
    <property type="match status" value="1"/>
</dbReference>
<evidence type="ECO:0000259" key="5">
    <source>
        <dbReference type="Pfam" id="PF13439"/>
    </source>
</evidence>
<feature type="domain" description="Glycosyl transferase family 1" evidence="4">
    <location>
        <begin position="167"/>
        <end position="326"/>
    </location>
</feature>
<proteinExistence type="inferred from homology"/>
<keyword evidence="2" id="KW-0328">Glycosyltransferase</keyword>
<dbReference type="Pfam" id="PF13439">
    <property type="entry name" value="Glyco_transf_4"/>
    <property type="match status" value="1"/>
</dbReference>
<evidence type="ECO:0000259" key="4">
    <source>
        <dbReference type="Pfam" id="PF00534"/>
    </source>
</evidence>
<reference evidence="6 7" key="1">
    <citation type="submission" date="2019-11" db="EMBL/GenBank/DDBJ databases">
        <title>Type strains purchased from KCTC, JCM and DSMZ.</title>
        <authorList>
            <person name="Lu H."/>
        </authorList>
    </citation>
    <scope>NUCLEOTIDE SEQUENCE [LARGE SCALE GENOMIC DNA]</scope>
    <source>
        <strain evidence="6 7">DSM 103461</strain>
    </source>
</reference>